<evidence type="ECO:0000259" key="1">
    <source>
        <dbReference type="Pfam" id="PF12705"/>
    </source>
</evidence>
<accession>A0ABT8KQG6</accession>
<organism evidence="2 3">
    <name type="scientific">Splendidivirga corallicola</name>
    <dbReference type="NCBI Taxonomy" id="3051826"/>
    <lineage>
        <taxon>Bacteria</taxon>
        <taxon>Pseudomonadati</taxon>
        <taxon>Bacteroidota</taxon>
        <taxon>Cytophagia</taxon>
        <taxon>Cytophagales</taxon>
        <taxon>Splendidivirgaceae</taxon>
        <taxon>Splendidivirga</taxon>
    </lineage>
</organism>
<evidence type="ECO:0000313" key="2">
    <source>
        <dbReference type="EMBL" id="MDN5202981.1"/>
    </source>
</evidence>
<dbReference type="SUPFAM" id="SSF52540">
    <property type="entry name" value="P-loop containing nucleoside triphosphate hydrolases"/>
    <property type="match status" value="1"/>
</dbReference>
<dbReference type="EMBL" id="JAUJEA010000006">
    <property type="protein sequence ID" value="MDN5202981.1"/>
    <property type="molecule type" value="Genomic_DNA"/>
</dbReference>
<feature type="domain" description="PD-(D/E)XK endonuclease-like" evidence="1">
    <location>
        <begin position="666"/>
        <end position="966"/>
    </location>
</feature>
<dbReference type="Gene3D" id="3.90.320.10">
    <property type="match status" value="1"/>
</dbReference>
<dbReference type="InterPro" id="IPR011335">
    <property type="entry name" value="Restrct_endonuc-II-like"/>
</dbReference>
<protein>
    <submittedName>
        <fullName evidence="2">PD-(D/E)XK nuclease family protein</fullName>
    </submittedName>
</protein>
<gene>
    <name evidence="2" type="ORF">QQ008_16445</name>
</gene>
<keyword evidence="3" id="KW-1185">Reference proteome</keyword>
<comment type="caution">
    <text evidence="2">The sequence shown here is derived from an EMBL/GenBank/DDBJ whole genome shotgun (WGS) entry which is preliminary data.</text>
</comment>
<dbReference type="InterPro" id="IPR038726">
    <property type="entry name" value="PDDEXK_AddAB-type"/>
</dbReference>
<reference evidence="2" key="1">
    <citation type="submission" date="2023-06" db="EMBL/GenBank/DDBJ databases">
        <title>Genomic of Parafulvivirga corallium.</title>
        <authorList>
            <person name="Wang G."/>
        </authorList>
    </citation>
    <scope>NUCLEOTIDE SEQUENCE</scope>
    <source>
        <strain evidence="2">BMA10</strain>
    </source>
</reference>
<dbReference type="SUPFAM" id="SSF52980">
    <property type="entry name" value="Restriction endonuclease-like"/>
    <property type="match status" value="1"/>
</dbReference>
<dbReference type="RefSeq" id="WP_346753005.1">
    <property type="nucleotide sequence ID" value="NZ_JAUJEA010000006.1"/>
</dbReference>
<evidence type="ECO:0000313" key="3">
    <source>
        <dbReference type="Proteomes" id="UP001172082"/>
    </source>
</evidence>
<dbReference type="InterPro" id="IPR027417">
    <property type="entry name" value="P-loop_NTPase"/>
</dbReference>
<dbReference type="InterPro" id="IPR011604">
    <property type="entry name" value="PDDEXK-like_dom_sf"/>
</dbReference>
<dbReference type="Gene3D" id="3.40.50.300">
    <property type="entry name" value="P-loop containing nucleotide triphosphate hydrolases"/>
    <property type="match status" value="1"/>
</dbReference>
<proteinExistence type="predicted"/>
<name>A0ABT8KQG6_9BACT</name>
<dbReference type="Pfam" id="PF12705">
    <property type="entry name" value="PDDEXK_1"/>
    <property type="match status" value="1"/>
</dbReference>
<dbReference type="Proteomes" id="UP001172082">
    <property type="component" value="Unassembled WGS sequence"/>
</dbReference>
<sequence length="967" mass="114584">MTSFLQDLTQQIYQKHKENLSDLTLVFPNRRACLFFRKYLADHIEKPVWSPSVLSIEDFVNQLSSLQNLDKLSLIFKLYEIYKKLNPIDERFDRFFFWGEMLLKDFEDIDKYLVNAQNLFINVSRQKELDDTFDYLTEEQRKIILEFWSNFEENPSEQKKHFKRIWDILYAVYSQFKENLRVSNQAYSGMIFRDVVEQIQSDQFNHPFQQVIFAGFNALTKAEEIIIEWFITNTKAEIYWDVDTYYLKDKRQEAGLFFREYQNHKTLGKSFQNDFPSYFNDTSKNINIIGVPNEAAQAKVVGDQLQDLIEKHGNQQTFENTVVVLPEEHLLFPVLHSLPEDVSKINVTMGFPLKDTPLYSLFEHLLGLQQTLRLNSDGQILYNHNHVLSILKHPYIHHLEPALARTNIDLIEKENRIYLTIDDLQTDDKLFPMIFHQLKDPRDIFDYLTAILLFIRENGMNDEKYNRILEQEYVYHFYTQLNRLKEIVFEQDIAMGLEAFLRLFRQIIQSLRLPFTGEPLNGLQIMGVLETRNLDFENVFILSLNEGAFPASGKQRSFVPYNLRKAYDLPTYDQQDAIYAYLFYRLLQRAKNVRLIYNTENGLSAGGEMSRFLQQLIYESKHDIHRSTFDSEIKFGEPKKISIEKSSEVLRQLDRYLQKGTEENKQLTPSALNTYLDCRLKFYFRYVVDLYEPDEIEEEIDPRVFGNLLHHTMELLYQEFTERKGTMSIDPMDFEALRKLSAEVVEKAFKKQYGLEDSEKAFTFEGRNIIVREIIKKFAGKILEWDQLYAPFEIVGLETDRRDGYSIQIPIRRSDVAESVSLRGIIDRIDKKDDVVRVIDYKTGRDEKKVESIASLFDRDHDKRNKAAMQTFIYGLLYKTKYPNENVKVLPGIFNSKEMFGDDFDLRLFMREEKHYHAVDDIIPYLEEIHEHLTKLLTEVFGTDQPFDQTEDLKKCRNCPYRDICHR</sequence>